<evidence type="ECO:0008006" key="3">
    <source>
        <dbReference type="Google" id="ProtNLM"/>
    </source>
</evidence>
<dbReference type="EMBL" id="PQSP01000001">
    <property type="protein sequence ID" value="RUS67782.1"/>
    <property type="molecule type" value="Genomic_DNA"/>
</dbReference>
<accession>A0A433SGE4</accession>
<evidence type="ECO:0000313" key="2">
    <source>
        <dbReference type="Proteomes" id="UP000286947"/>
    </source>
</evidence>
<protein>
    <recommendedName>
        <fullName evidence="3">DUF2857 domain-containing protein</fullName>
    </recommendedName>
</protein>
<dbReference type="OrthoDB" id="7065319at2"/>
<keyword evidence="2" id="KW-1185">Reference proteome</keyword>
<proteinExistence type="predicted"/>
<comment type="caution">
    <text evidence="1">The sequence shown here is derived from an EMBL/GenBank/DDBJ whole genome shotgun (WGS) entry which is preliminary data.</text>
</comment>
<gene>
    <name evidence="1" type="ORF">CUZ56_00259</name>
</gene>
<dbReference type="Proteomes" id="UP000286947">
    <property type="component" value="Unassembled WGS sequence"/>
</dbReference>
<evidence type="ECO:0000313" key="1">
    <source>
        <dbReference type="EMBL" id="RUS67782.1"/>
    </source>
</evidence>
<reference evidence="1 2" key="1">
    <citation type="submission" date="2018-01" db="EMBL/GenBank/DDBJ databases">
        <title>Saezia sanguinis gen. nov., sp. nov., in the order Burkholderiales isolated from human blood.</title>
        <authorList>
            <person name="Medina-Pascual M.J."/>
            <person name="Valdezate S."/>
            <person name="Monzon S."/>
            <person name="Cuesta I."/>
            <person name="Carrasco G."/>
            <person name="Villalon P."/>
            <person name="Saez-Nieto J.A."/>
        </authorList>
    </citation>
    <scope>NUCLEOTIDE SEQUENCE [LARGE SCALE GENOMIC DNA]</scope>
    <source>
        <strain evidence="1 2">CNM695-12</strain>
    </source>
</reference>
<dbReference type="AlphaFoldDB" id="A0A433SGE4"/>
<dbReference type="Pfam" id="PF11198">
    <property type="entry name" value="DUF2857"/>
    <property type="match status" value="1"/>
</dbReference>
<organism evidence="1 2">
    <name type="scientific">Saezia sanguinis</name>
    <dbReference type="NCBI Taxonomy" id="1965230"/>
    <lineage>
        <taxon>Bacteria</taxon>
        <taxon>Pseudomonadati</taxon>
        <taxon>Pseudomonadota</taxon>
        <taxon>Betaproteobacteria</taxon>
        <taxon>Burkholderiales</taxon>
        <taxon>Saeziaceae</taxon>
        <taxon>Saezia</taxon>
    </lineage>
</organism>
<dbReference type="InterPro" id="IPR021364">
    <property type="entry name" value="DUF2857"/>
</dbReference>
<name>A0A433SGE4_9BURK</name>
<dbReference type="RefSeq" id="WP_126977448.1">
    <property type="nucleotide sequence ID" value="NZ_PQSP01000001.1"/>
</dbReference>
<sequence>MSLNRYIITEVLNDLKNGKLRRCLEMGFAHEDLVALNNSEILTLLANTSVPWSRIVINPPILKGLINSSEALLQEAALINRMLKLHASSKMICEVFGLTQREVAFRRSLLGMEKRQGRWTELTEEQENELWRYWLTLIDKYGFDVHNEHDLAKSCMWLAEEKNLTMAQLWMAIRKWVKEGLHS</sequence>